<comment type="caution">
    <text evidence="3">The sequence shown here is derived from an EMBL/GenBank/DDBJ whole genome shotgun (WGS) entry which is preliminary data.</text>
</comment>
<keyword evidence="1" id="KW-0863">Zinc-finger</keyword>
<dbReference type="PROSITE" id="PS50089">
    <property type="entry name" value="ZF_RING_2"/>
    <property type="match status" value="1"/>
</dbReference>
<dbReference type="Proteomes" id="UP000811609">
    <property type="component" value="Chromosome 4"/>
</dbReference>
<dbReference type="InterPro" id="IPR001841">
    <property type="entry name" value="Znf_RING"/>
</dbReference>
<dbReference type="Pfam" id="PF13920">
    <property type="entry name" value="zf-C3HC4_3"/>
    <property type="match status" value="1"/>
</dbReference>
<evidence type="ECO:0000256" key="1">
    <source>
        <dbReference type="PROSITE-ProRule" id="PRU00175"/>
    </source>
</evidence>
<organism evidence="3 4">
    <name type="scientific">Carya illinoinensis</name>
    <name type="common">Pecan</name>
    <dbReference type="NCBI Taxonomy" id="32201"/>
    <lineage>
        <taxon>Eukaryota</taxon>
        <taxon>Viridiplantae</taxon>
        <taxon>Streptophyta</taxon>
        <taxon>Embryophyta</taxon>
        <taxon>Tracheophyta</taxon>
        <taxon>Spermatophyta</taxon>
        <taxon>Magnoliopsida</taxon>
        <taxon>eudicotyledons</taxon>
        <taxon>Gunneridae</taxon>
        <taxon>Pentapetalae</taxon>
        <taxon>rosids</taxon>
        <taxon>fabids</taxon>
        <taxon>Fagales</taxon>
        <taxon>Juglandaceae</taxon>
        <taxon>Carya</taxon>
    </lineage>
</organism>
<name>A0A8T1QS73_CARIL</name>
<dbReference type="InterPro" id="IPR051728">
    <property type="entry name" value="RING-FYVE_E3_ubiquitin-ligase"/>
</dbReference>
<gene>
    <name evidence="3" type="ORF">CIPAW_04G080300</name>
</gene>
<protein>
    <recommendedName>
        <fullName evidence="2">RING-type domain-containing protein</fullName>
    </recommendedName>
</protein>
<evidence type="ECO:0000313" key="3">
    <source>
        <dbReference type="EMBL" id="KAG6657295.1"/>
    </source>
</evidence>
<feature type="domain" description="RING-type" evidence="2">
    <location>
        <begin position="55"/>
        <end position="88"/>
    </location>
</feature>
<dbReference type="PANTHER" id="PTHR14879">
    <property type="entry name" value="CASPASE REGULATOR, RING FINGER DOMAIN-CONTAINING"/>
    <property type="match status" value="1"/>
</dbReference>
<reference evidence="3" key="1">
    <citation type="submission" date="2020-12" db="EMBL/GenBank/DDBJ databases">
        <title>WGS assembly of Carya illinoinensis cv. Pawnee.</title>
        <authorList>
            <person name="Platts A."/>
            <person name="Shu S."/>
            <person name="Wright S."/>
            <person name="Barry K."/>
            <person name="Edger P."/>
            <person name="Pires J.C."/>
            <person name="Schmutz J."/>
        </authorList>
    </citation>
    <scope>NUCLEOTIDE SEQUENCE</scope>
    <source>
        <tissue evidence="3">Leaf</tissue>
    </source>
</reference>
<proteinExistence type="predicted"/>
<keyword evidence="1" id="KW-0862">Zinc</keyword>
<evidence type="ECO:0000313" key="4">
    <source>
        <dbReference type="Proteomes" id="UP000811609"/>
    </source>
</evidence>
<dbReference type="AlphaFoldDB" id="A0A8T1QS73"/>
<dbReference type="GO" id="GO:0008270">
    <property type="term" value="F:zinc ion binding"/>
    <property type="evidence" value="ECO:0007669"/>
    <property type="project" value="UniProtKB-KW"/>
</dbReference>
<keyword evidence="1" id="KW-0479">Metal-binding</keyword>
<dbReference type="EMBL" id="CM031812">
    <property type="protein sequence ID" value="KAG6657295.1"/>
    <property type="molecule type" value="Genomic_DNA"/>
</dbReference>
<keyword evidence="4" id="KW-1185">Reference proteome</keyword>
<evidence type="ECO:0000259" key="2">
    <source>
        <dbReference type="PROSITE" id="PS50089"/>
    </source>
</evidence>
<sequence>MKRLQEIMIFCGALVQLQQSGRPGREHGSEMICSTDLCGDYTRSVTSDDEDDHVCPICLTNPKNLAFGCGHPTCKDCGVNLSLCPMCREPITTRLRLFT</sequence>
<accession>A0A8T1QS73</accession>
<dbReference type="PANTHER" id="PTHR14879:SF5">
    <property type="entry name" value="RING-TYPE DOMAIN-CONTAINING PROTEIN"/>
    <property type="match status" value="1"/>
</dbReference>